<keyword evidence="1" id="KW-0547">Nucleotide-binding</keyword>
<dbReference type="OrthoDB" id="448448at2759"/>
<dbReference type="AlphaFoldDB" id="A0A9P5HMC6"/>
<dbReference type="CDD" id="cd18793">
    <property type="entry name" value="SF2_C_SNF"/>
    <property type="match status" value="1"/>
</dbReference>
<feature type="compositionally biased region" description="Basic residues" evidence="5">
    <location>
        <begin position="875"/>
        <end position="894"/>
    </location>
</feature>
<keyword evidence="8" id="KW-1185">Reference proteome</keyword>
<dbReference type="Pfam" id="PF00271">
    <property type="entry name" value="Helicase_C"/>
    <property type="match status" value="1"/>
</dbReference>
<reference evidence="7" key="1">
    <citation type="submission" date="2020-03" db="EMBL/GenBank/DDBJ databases">
        <title>Draft Genome Sequence of Cylindrodendrum hubeiense.</title>
        <authorList>
            <person name="Buettner E."/>
            <person name="Kellner H."/>
        </authorList>
    </citation>
    <scope>NUCLEOTIDE SEQUENCE</scope>
    <source>
        <strain evidence="7">IHI 201604</strain>
    </source>
</reference>
<dbReference type="GO" id="GO:0016787">
    <property type="term" value="F:hydrolase activity"/>
    <property type="evidence" value="ECO:0007669"/>
    <property type="project" value="UniProtKB-KW"/>
</dbReference>
<dbReference type="GO" id="GO:0004386">
    <property type="term" value="F:helicase activity"/>
    <property type="evidence" value="ECO:0007669"/>
    <property type="project" value="UniProtKB-KW"/>
</dbReference>
<dbReference type="GO" id="GO:0005524">
    <property type="term" value="F:ATP binding"/>
    <property type="evidence" value="ECO:0007669"/>
    <property type="project" value="UniProtKB-KW"/>
</dbReference>
<dbReference type="InterPro" id="IPR001650">
    <property type="entry name" value="Helicase_C-like"/>
</dbReference>
<feature type="region of interest" description="Disordered" evidence="5">
    <location>
        <begin position="1"/>
        <end position="172"/>
    </location>
</feature>
<dbReference type="PANTHER" id="PTHR45626">
    <property type="entry name" value="TRANSCRIPTION TERMINATION FACTOR 2-RELATED"/>
    <property type="match status" value="1"/>
</dbReference>
<feature type="compositionally biased region" description="Polar residues" evidence="5">
    <location>
        <begin position="111"/>
        <end position="120"/>
    </location>
</feature>
<feature type="domain" description="Helicase ATP-binding" evidence="6">
    <location>
        <begin position="305"/>
        <end position="480"/>
    </location>
</feature>
<protein>
    <recommendedName>
        <fullName evidence="6">Helicase ATP-binding domain-containing protein</fullName>
    </recommendedName>
</protein>
<proteinExistence type="predicted"/>
<accession>A0A9P5HMC6</accession>
<dbReference type="SMART" id="SM00487">
    <property type="entry name" value="DEXDc"/>
    <property type="match status" value="1"/>
</dbReference>
<dbReference type="InterPro" id="IPR049730">
    <property type="entry name" value="SNF2/RAD54-like_C"/>
</dbReference>
<dbReference type="SUPFAM" id="SSF52540">
    <property type="entry name" value="P-loop containing nucleoside triphosphate hydrolases"/>
    <property type="match status" value="2"/>
</dbReference>
<feature type="compositionally biased region" description="Basic residues" evidence="5">
    <location>
        <begin position="158"/>
        <end position="172"/>
    </location>
</feature>
<dbReference type="SMART" id="SM00490">
    <property type="entry name" value="HELICc"/>
    <property type="match status" value="1"/>
</dbReference>
<keyword evidence="2" id="KW-0378">Hydrolase</keyword>
<dbReference type="EMBL" id="JAANBB010000031">
    <property type="protein sequence ID" value="KAF7554540.1"/>
    <property type="molecule type" value="Genomic_DNA"/>
</dbReference>
<evidence type="ECO:0000256" key="4">
    <source>
        <dbReference type="ARBA" id="ARBA00022840"/>
    </source>
</evidence>
<keyword evidence="3" id="KW-0347">Helicase</keyword>
<feature type="region of interest" description="Disordered" evidence="5">
    <location>
        <begin position="195"/>
        <end position="242"/>
    </location>
</feature>
<evidence type="ECO:0000313" key="7">
    <source>
        <dbReference type="EMBL" id="KAF7554540.1"/>
    </source>
</evidence>
<dbReference type="InterPro" id="IPR050628">
    <property type="entry name" value="SNF2_RAD54_helicase_TF"/>
</dbReference>
<keyword evidence="4" id="KW-0067">ATP-binding</keyword>
<dbReference type="GO" id="GO:0005634">
    <property type="term" value="C:nucleus"/>
    <property type="evidence" value="ECO:0007669"/>
    <property type="project" value="TreeGrafter"/>
</dbReference>
<feature type="compositionally biased region" description="Basic and acidic residues" evidence="5">
    <location>
        <begin position="685"/>
        <end position="696"/>
    </location>
</feature>
<evidence type="ECO:0000256" key="1">
    <source>
        <dbReference type="ARBA" id="ARBA00022741"/>
    </source>
</evidence>
<dbReference type="PROSITE" id="PS51192">
    <property type="entry name" value="HELICASE_ATP_BIND_1"/>
    <property type="match status" value="1"/>
</dbReference>
<evidence type="ECO:0000256" key="5">
    <source>
        <dbReference type="SAM" id="MobiDB-lite"/>
    </source>
</evidence>
<dbReference type="Pfam" id="PF00176">
    <property type="entry name" value="SNF2-rel_dom"/>
    <property type="match status" value="1"/>
</dbReference>
<dbReference type="GO" id="GO:0008094">
    <property type="term" value="F:ATP-dependent activity, acting on DNA"/>
    <property type="evidence" value="ECO:0007669"/>
    <property type="project" value="TreeGrafter"/>
</dbReference>
<feature type="compositionally biased region" description="Basic and acidic residues" evidence="5">
    <location>
        <begin position="22"/>
        <end position="32"/>
    </location>
</feature>
<evidence type="ECO:0000259" key="6">
    <source>
        <dbReference type="PROSITE" id="PS51192"/>
    </source>
</evidence>
<comment type="caution">
    <text evidence="7">The sequence shown here is derived from an EMBL/GenBank/DDBJ whole genome shotgun (WGS) entry which is preliminary data.</text>
</comment>
<organism evidence="7 8">
    <name type="scientific">Cylindrodendrum hubeiense</name>
    <dbReference type="NCBI Taxonomy" id="595255"/>
    <lineage>
        <taxon>Eukaryota</taxon>
        <taxon>Fungi</taxon>
        <taxon>Dikarya</taxon>
        <taxon>Ascomycota</taxon>
        <taxon>Pezizomycotina</taxon>
        <taxon>Sordariomycetes</taxon>
        <taxon>Hypocreomycetidae</taxon>
        <taxon>Hypocreales</taxon>
        <taxon>Nectriaceae</taxon>
        <taxon>Cylindrodendrum</taxon>
    </lineage>
</organism>
<dbReference type="GO" id="GO:0006281">
    <property type="term" value="P:DNA repair"/>
    <property type="evidence" value="ECO:0007669"/>
    <property type="project" value="TreeGrafter"/>
</dbReference>
<name>A0A9P5HMC6_9HYPO</name>
<feature type="compositionally biased region" description="Low complexity" evidence="5">
    <location>
        <begin position="212"/>
        <end position="221"/>
    </location>
</feature>
<feature type="region of interest" description="Disordered" evidence="5">
    <location>
        <begin position="868"/>
        <end position="894"/>
    </location>
</feature>
<dbReference type="Proteomes" id="UP000722485">
    <property type="component" value="Unassembled WGS sequence"/>
</dbReference>
<feature type="region of interest" description="Disordered" evidence="5">
    <location>
        <begin position="677"/>
        <end position="700"/>
    </location>
</feature>
<evidence type="ECO:0000313" key="8">
    <source>
        <dbReference type="Proteomes" id="UP000722485"/>
    </source>
</evidence>
<dbReference type="PANTHER" id="PTHR45626:SF17">
    <property type="entry name" value="HELICASE-LIKE TRANSCRIPTION FACTOR"/>
    <property type="match status" value="1"/>
</dbReference>
<evidence type="ECO:0000256" key="2">
    <source>
        <dbReference type="ARBA" id="ARBA00022801"/>
    </source>
</evidence>
<dbReference type="InterPro" id="IPR014001">
    <property type="entry name" value="Helicase_ATP-bd"/>
</dbReference>
<feature type="region of interest" description="Disordered" evidence="5">
    <location>
        <begin position="511"/>
        <end position="537"/>
    </location>
</feature>
<feature type="compositionally biased region" description="Basic and acidic residues" evidence="5">
    <location>
        <begin position="511"/>
        <end position="523"/>
    </location>
</feature>
<feature type="compositionally biased region" description="Low complexity" evidence="5">
    <location>
        <begin position="524"/>
        <end position="537"/>
    </location>
</feature>
<feature type="compositionally biased region" description="Acidic residues" evidence="5">
    <location>
        <begin position="138"/>
        <end position="152"/>
    </location>
</feature>
<dbReference type="Gene3D" id="3.40.50.300">
    <property type="entry name" value="P-loop containing nucleotide triphosphate hydrolases"/>
    <property type="match status" value="2"/>
</dbReference>
<gene>
    <name evidence="7" type="ORF">G7Z17_g2835</name>
</gene>
<sequence length="894" mass="100552">MDVTPPQSVEPGSPARKKRKQDKPSEPGKVKAEDEDVPMGETSEPPHGFLPRSVKAEGKPDTTMRDAPQIGTPEDTPVPEPTTSSSSKGKSILTEQISLGESSHEVAPKSQGYQSDTGSDPLQPREEDQPSDEHESSSDSEDSTNDDEEDSEWDKSAPKAKSRSKKKLVAKKKHNIFKTAREFVAHLYEIEDAEEEKRIQQGEKSGARKAQKTSSSQSSTKQKPEASGEPLGQLDTMDTSIPDASVSAMPTIQATTHEIQLRLFRKSIPQNCDTRRKNSQLKDLTEAFRGFGYKKNPSWWMVKRELSRTAPYGGMLADTMGLGKTVVSLNTIVGNPPTRQIIQKFSKATLVVVPSRDIALQWQTEIMKHCELQGPVIIYSKTSEVAAGTFKYCWIVITTYSELVSQCMGKAKVKALEVECGDNTSSFERRKKTNSGVLFQVNWYRVILDEAHCIKSSYSASRTMEDEFLGRPILDLPAKQLHDVWVPLSKEEETIYEFVDNHYASLIKEAKAEKEKRDKEDKQNGTQQNGTQKNDGTTISITTLQWGRLSRLRQAVSHPFNLEKMLRGKVEKSFDPESLDPESLDRENIDRESIMKLNSRLGVQVHLPIIQQLRHGEHFADGLSRYSPGLQKLEAMDPRSFWRSFNIEVLLTLVENEHLVKDVNCSLCARQQPPLEPIRSASNDAAKDPRFKEAGRDSNGVQSFRKANENTFYVASCRENTGIRMPPSSKLTAAMAVIMTWLEEAPEDKIIVFTEFIMTSKALGRMLAMANLTFLTTMKCGGQSLNLTVANRVIILDPWWNKTQEQQAFGRVFRKNQTKTSYLVRILTESRIDQGLVELQESKSEVIDRALQDDGHIPVQLSEKEFEDLFSPKEQKKKPTKGRKIKAKARKAKS</sequence>
<dbReference type="InterPro" id="IPR000330">
    <property type="entry name" value="SNF2_N"/>
</dbReference>
<feature type="compositionally biased region" description="Basic and acidic residues" evidence="5">
    <location>
        <begin position="54"/>
        <end position="64"/>
    </location>
</feature>
<dbReference type="InterPro" id="IPR027417">
    <property type="entry name" value="P-loop_NTPase"/>
</dbReference>
<evidence type="ECO:0000256" key="3">
    <source>
        <dbReference type="ARBA" id="ARBA00022806"/>
    </source>
</evidence>
<feature type="compositionally biased region" description="Basic and acidic residues" evidence="5">
    <location>
        <begin position="123"/>
        <end position="137"/>
    </location>
</feature>